<dbReference type="InterPro" id="IPR045851">
    <property type="entry name" value="AMP-bd_C_sf"/>
</dbReference>
<evidence type="ECO:0000313" key="6">
    <source>
        <dbReference type="EMBL" id="CAH2059583.1"/>
    </source>
</evidence>
<dbReference type="Gene3D" id="3.40.50.12780">
    <property type="entry name" value="N-terminal domain of ligase-like"/>
    <property type="match status" value="1"/>
</dbReference>
<keyword evidence="2" id="KW-0597">Phosphoprotein</keyword>
<dbReference type="PANTHER" id="PTHR44845:SF6">
    <property type="entry name" value="BETA-ALANINE-ACTIVATING ENZYME"/>
    <property type="match status" value="1"/>
</dbReference>
<dbReference type="InterPro" id="IPR000873">
    <property type="entry name" value="AMP-dep_synth/lig_dom"/>
</dbReference>
<feature type="domain" description="AMP-dependent synthetase/ligase" evidence="4">
    <location>
        <begin position="40"/>
        <end position="406"/>
    </location>
</feature>
<dbReference type="Pfam" id="PF00550">
    <property type="entry name" value="PP-binding"/>
    <property type="match status" value="1"/>
</dbReference>
<dbReference type="InterPro" id="IPR042099">
    <property type="entry name" value="ANL_N_sf"/>
</dbReference>
<dbReference type="CDD" id="cd05930">
    <property type="entry name" value="A_NRPS"/>
    <property type="match status" value="1"/>
</dbReference>
<dbReference type="InterPro" id="IPR036736">
    <property type="entry name" value="ACP-like_sf"/>
</dbReference>
<evidence type="ECO:0000259" key="5">
    <source>
        <dbReference type="Pfam" id="PF00550"/>
    </source>
</evidence>
<feature type="region of interest" description="Disordered" evidence="3">
    <location>
        <begin position="1"/>
        <end position="29"/>
    </location>
</feature>
<dbReference type="PANTHER" id="PTHR44845">
    <property type="entry name" value="CARRIER DOMAIN-CONTAINING PROTEIN"/>
    <property type="match status" value="1"/>
</dbReference>
<reference evidence="6" key="1">
    <citation type="submission" date="2022-03" db="EMBL/GenBank/DDBJ databases">
        <authorList>
            <person name="Martin H S."/>
        </authorList>
    </citation>
    <scope>NUCLEOTIDE SEQUENCE</scope>
</reference>
<dbReference type="Gene3D" id="3.30.300.30">
    <property type="match status" value="1"/>
</dbReference>
<dbReference type="SUPFAM" id="SSF47336">
    <property type="entry name" value="ACP-like"/>
    <property type="match status" value="1"/>
</dbReference>
<feature type="domain" description="Carrier" evidence="5">
    <location>
        <begin position="579"/>
        <end position="642"/>
    </location>
</feature>
<protein>
    <submittedName>
        <fullName evidence="6">Uncharacterized protein</fullName>
    </submittedName>
</protein>
<gene>
    <name evidence="6" type="ORF">IPOD504_LOCUS10934</name>
</gene>
<dbReference type="Gene3D" id="3.40.630.30">
    <property type="match status" value="1"/>
</dbReference>
<keyword evidence="7" id="KW-1185">Reference proteome</keyword>
<feature type="non-terminal residue" evidence="6">
    <location>
        <position position="1"/>
    </location>
</feature>
<dbReference type="InterPro" id="IPR009081">
    <property type="entry name" value="PP-bd_ACP"/>
</dbReference>
<dbReference type="SUPFAM" id="SSF56801">
    <property type="entry name" value="Acetyl-CoA synthetase-like"/>
    <property type="match status" value="1"/>
</dbReference>
<organism evidence="6 7">
    <name type="scientific">Iphiclides podalirius</name>
    <name type="common">scarce swallowtail</name>
    <dbReference type="NCBI Taxonomy" id="110791"/>
    <lineage>
        <taxon>Eukaryota</taxon>
        <taxon>Metazoa</taxon>
        <taxon>Ecdysozoa</taxon>
        <taxon>Arthropoda</taxon>
        <taxon>Hexapoda</taxon>
        <taxon>Insecta</taxon>
        <taxon>Pterygota</taxon>
        <taxon>Neoptera</taxon>
        <taxon>Endopterygota</taxon>
        <taxon>Lepidoptera</taxon>
        <taxon>Glossata</taxon>
        <taxon>Ditrysia</taxon>
        <taxon>Papilionoidea</taxon>
        <taxon>Papilionidae</taxon>
        <taxon>Papilioninae</taxon>
        <taxon>Iphiclides</taxon>
    </lineage>
</organism>
<keyword evidence="1" id="KW-0596">Phosphopantetheine</keyword>
<evidence type="ECO:0000256" key="2">
    <source>
        <dbReference type="ARBA" id="ARBA00022553"/>
    </source>
</evidence>
<evidence type="ECO:0000313" key="7">
    <source>
        <dbReference type="Proteomes" id="UP000837857"/>
    </source>
</evidence>
<sequence>MGRLVRTMGSLPRESVVTGPRAPVPTAPLTKHMDSLTGRDVTALVYSDESGSTRVSYAELQARTNAMGRAIAAHARPVGPNRDGDYVVAVCMEPSHSTVMALLAIWKASAAYVPMDPSFPQARITHILRDAEPSLIIYDNTANPAMFSCSGVPAVSFEELTSEAGGLAGDKPSDVEVLVPPSADSIAIVLYTSGSTGIPKGVRLPYSAICNRLWWQFRTFPYSGNERVCVWKTALTFVDSVCEIWGPLLHGRTLLILSRETTRDPQKLVRTLAENEVQRLVLVPTLLRSILMYLSLNRTERPLQLLKLWVCSGETLSKELASQFFQYFGDNEGYRLANFYGSTEVMGDVTYYVLERSEQLDAHPTIPIGNPVDNCAVYLLDADMNPAREAEPGEVWVAGRNLASGYVGGQAPEKFCDNPHASHPDLAKLYRTGDFGVLHKGTVLYAGRTDSQIKIRGHRVDLQEVERAVSAVEGIEKGVVLCYGLERGSPEILAFVTIQPGARMASHHIEATLKNSLTHYMLPQVIVIESIPLLVNGKVDRQALLKMYENTNNNDDAEISLDIDYTGVEPENLEAAKVLFETVGEVLGRSARGTLSVRAGFYELGGNSLNSIYTITRLRDKGYYIDISDFLGAANLGDVLAHMSSGPDQISESQEYRFKAVPMREDHKQQVIDMIVTSFYEKAELEQFLKNEIETEDYAHCVRTCWAALLQARLSVVLEDASGNPVAVALNFDARDEPEIELKGGLAKIMGFLEFVESSVRDTMLPEGKGTILHSFMMATASSLSPRDNVASIRALEHATMRIARDRRFHGVFTTNTSPLTQQLGTDVLGFQTLLDYQINQYVDTNGDRIFGKAPDDMRAIVCWKPTE</sequence>
<dbReference type="InterPro" id="IPR020845">
    <property type="entry name" value="AMP-binding_CS"/>
</dbReference>
<dbReference type="Proteomes" id="UP000837857">
    <property type="component" value="Chromosome 26"/>
</dbReference>
<name>A0ABN8IMM0_9NEOP</name>
<accession>A0ABN8IMM0</accession>
<dbReference type="EMBL" id="OW152838">
    <property type="protein sequence ID" value="CAH2059583.1"/>
    <property type="molecule type" value="Genomic_DNA"/>
</dbReference>
<evidence type="ECO:0000256" key="3">
    <source>
        <dbReference type="SAM" id="MobiDB-lite"/>
    </source>
</evidence>
<dbReference type="Pfam" id="PF00501">
    <property type="entry name" value="AMP-binding"/>
    <property type="match status" value="1"/>
</dbReference>
<proteinExistence type="predicted"/>
<dbReference type="PROSITE" id="PS00455">
    <property type="entry name" value="AMP_BINDING"/>
    <property type="match status" value="1"/>
</dbReference>
<dbReference type="Gene3D" id="1.10.1200.10">
    <property type="entry name" value="ACP-like"/>
    <property type="match status" value="1"/>
</dbReference>
<evidence type="ECO:0000256" key="1">
    <source>
        <dbReference type="ARBA" id="ARBA00022450"/>
    </source>
</evidence>
<evidence type="ECO:0000259" key="4">
    <source>
        <dbReference type="Pfam" id="PF00501"/>
    </source>
</evidence>